<reference evidence="2" key="1">
    <citation type="submission" date="2020-10" db="EMBL/GenBank/DDBJ databases">
        <authorList>
            <person name="Gilroy R."/>
        </authorList>
    </citation>
    <scope>NUCLEOTIDE SEQUENCE</scope>
    <source>
        <strain evidence="2">CHK186-9395</strain>
    </source>
</reference>
<evidence type="ECO:0000313" key="2">
    <source>
        <dbReference type="EMBL" id="HIV01503.1"/>
    </source>
</evidence>
<keyword evidence="1" id="KW-0812">Transmembrane</keyword>
<feature type="transmembrane region" description="Helical" evidence="1">
    <location>
        <begin position="121"/>
        <end position="146"/>
    </location>
</feature>
<protein>
    <submittedName>
        <fullName evidence="2">Uncharacterized protein</fullName>
    </submittedName>
</protein>
<dbReference type="AlphaFoldDB" id="A0A9D1NFG6"/>
<keyword evidence="1" id="KW-1133">Transmembrane helix</keyword>
<name>A0A9D1NFG6_9FIRM</name>
<keyword evidence="1" id="KW-0472">Membrane</keyword>
<evidence type="ECO:0000256" key="1">
    <source>
        <dbReference type="SAM" id="Phobius"/>
    </source>
</evidence>
<feature type="transmembrane region" description="Helical" evidence="1">
    <location>
        <begin position="94"/>
        <end position="115"/>
    </location>
</feature>
<gene>
    <name evidence="2" type="ORF">IAA62_03000</name>
</gene>
<comment type="caution">
    <text evidence="2">The sequence shown here is derived from an EMBL/GenBank/DDBJ whole genome shotgun (WGS) entry which is preliminary data.</text>
</comment>
<proteinExistence type="predicted"/>
<reference evidence="2" key="2">
    <citation type="journal article" date="2021" name="PeerJ">
        <title>Extensive microbial diversity within the chicken gut microbiome revealed by metagenomics and culture.</title>
        <authorList>
            <person name="Gilroy R."/>
            <person name="Ravi A."/>
            <person name="Getino M."/>
            <person name="Pursley I."/>
            <person name="Horton D.L."/>
            <person name="Alikhan N.F."/>
            <person name="Baker D."/>
            <person name="Gharbi K."/>
            <person name="Hall N."/>
            <person name="Watson M."/>
            <person name="Adriaenssens E.M."/>
            <person name="Foster-Nyarko E."/>
            <person name="Jarju S."/>
            <person name="Secka A."/>
            <person name="Antonio M."/>
            <person name="Oren A."/>
            <person name="Chaudhuri R.R."/>
            <person name="La Ragione R."/>
            <person name="Hildebrand F."/>
            <person name="Pallen M.J."/>
        </authorList>
    </citation>
    <scope>NUCLEOTIDE SEQUENCE</scope>
    <source>
        <strain evidence="2">CHK186-9395</strain>
    </source>
</reference>
<accession>A0A9D1NFG6</accession>
<evidence type="ECO:0000313" key="3">
    <source>
        <dbReference type="Proteomes" id="UP000886861"/>
    </source>
</evidence>
<dbReference type="EMBL" id="DVOJ01000010">
    <property type="protein sequence ID" value="HIV01503.1"/>
    <property type="molecule type" value="Genomic_DNA"/>
</dbReference>
<sequence length="173" mass="20266">MKENTKLNETASIKFGKIDDAYSKFSTDTNKVLDESAGDYIYESFKDLQNKSNKTLEIYLDESCSEEEKEECKTVIKRYFSNDYNDYKEENLKLTIVSLTLLIIGIAFVGLLVLLESLNVPYAISIIMEIIAWVFVWEFVDVFVFSRFTNRIKMRRIKKVLDAEIIFKENFIK</sequence>
<dbReference type="Proteomes" id="UP000886861">
    <property type="component" value="Unassembled WGS sequence"/>
</dbReference>
<organism evidence="2 3">
    <name type="scientific">Candidatus Caccopulliclostridium gallistercoris</name>
    <dbReference type="NCBI Taxonomy" id="2840719"/>
    <lineage>
        <taxon>Bacteria</taxon>
        <taxon>Bacillati</taxon>
        <taxon>Bacillota</taxon>
        <taxon>Clostridia</taxon>
        <taxon>Candidatus Caccopulliclostridium</taxon>
    </lineage>
</organism>